<keyword evidence="1" id="KW-1133">Transmembrane helix</keyword>
<feature type="transmembrane region" description="Helical" evidence="1">
    <location>
        <begin position="86"/>
        <end position="106"/>
    </location>
</feature>
<dbReference type="EMBL" id="JACEGA010000001">
    <property type="protein sequence ID" value="MBB2181518.1"/>
    <property type="molecule type" value="Genomic_DNA"/>
</dbReference>
<dbReference type="GO" id="GO:0022857">
    <property type="term" value="F:transmembrane transporter activity"/>
    <property type="evidence" value="ECO:0007669"/>
    <property type="project" value="InterPro"/>
</dbReference>
<comment type="caution">
    <text evidence="2">The sequence shown here is derived from an EMBL/GenBank/DDBJ whole genome shotgun (WGS) entry which is preliminary data.</text>
</comment>
<keyword evidence="1" id="KW-0812">Transmembrane</keyword>
<reference evidence="2 3" key="1">
    <citation type="submission" date="2020-07" db="EMBL/GenBank/DDBJ databases">
        <title>Characterization and genome sequencing of isolate MD1, a novel member within the family Lachnospiraceae.</title>
        <authorList>
            <person name="Rettenmaier R."/>
            <person name="Di Bello L."/>
            <person name="Zinser C."/>
            <person name="Scheitz K."/>
            <person name="Liebl W."/>
            <person name="Zverlov V."/>
        </authorList>
    </citation>
    <scope>NUCLEOTIDE SEQUENCE [LARGE SCALE GENOMIC DNA]</scope>
    <source>
        <strain evidence="2 3">MD1</strain>
    </source>
</reference>
<name>A0A839JWA5_9FIRM</name>
<protein>
    <submittedName>
        <fullName evidence="2">Folate family ECF transporter S component</fullName>
    </submittedName>
</protein>
<accession>A0A839JWA5</accession>
<gene>
    <name evidence="2" type="ORF">H0486_01240</name>
</gene>
<feature type="transmembrane region" description="Helical" evidence="1">
    <location>
        <begin position="155"/>
        <end position="181"/>
    </location>
</feature>
<feature type="transmembrane region" description="Helical" evidence="1">
    <location>
        <begin position="57"/>
        <end position="80"/>
    </location>
</feature>
<organism evidence="2 3">
    <name type="scientific">Variimorphobacter saccharofermentans</name>
    <dbReference type="NCBI Taxonomy" id="2755051"/>
    <lineage>
        <taxon>Bacteria</taxon>
        <taxon>Bacillati</taxon>
        <taxon>Bacillota</taxon>
        <taxon>Clostridia</taxon>
        <taxon>Lachnospirales</taxon>
        <taxon>Lachnospiraceae</taxon>
        <taxon>Variimorphobacter</taxon>
    </lineage>
</organism>
<dbReference type="Pfam" id="PF12822">
    <property type="entry name" value="ECF_trnsprt"/>
    <property type="match status" value="1"/>
</dbReference>
<dbReference type="InterPro" id="IPR030949">
    <property type="entry name" value="ECF_S_folate_fam"/>
</dbReference>
<evidence type="ECO:0000313" key="2">
    <source>
        <dbReference type="EMBL" id="MBB2181518.1"/>
    </source>
</evidence>
<feature type="transmembrane region" description="Helical" evidence="1">
    <location>
        <begin position="20"/>
        <end position="45"/>
    </location>
</feature>
<dbReference type="Proteomes" id="UP000574276">
    <property type="component" value="Unassembled WGS sequence"/>
</dbReference>
<evidence type="ECO:0000256" key="1">
    <source>
        <dbReference type="SAM" id="Phobius"/>
    </source>
</evidence>
<proteinExistence type="predicted"/>
<keyword evidence="3" id="KW-1185">Reference proteome</keyword>
<feature type="transmembrane region" description="Helical" evidence="1">
    <location>
        <begin position="115"/>
        <end position="135"/>
    </location>
</feature>
<keyword evidence="1" id="KW-0472">Membrane</keyword>
<dbReference type="Gene3D" id="1.10.1760.20">
    <property type="match status" value="1"/>
</dbReference>
<dbReference type="InterPro" id="IPR024529">
    <property type="entry name" value="ECF_trnsprt_substrate-spec"/>
</dbReference>
<sequence length="188" mass="20887">MKNFKELFHSSYLELKNVRSIATAAMFGAISIVLGVFTIMIGDFLKIGFTYLPNNFIFYLFGPVFGAVYGAAMDILTFIVKPTGAFFYGFTVSAALKGLLFGTILYRKPISLKRIFIANLLRVIFISILLDTYWLTLLNGDAFLALLPVRALKNLILLPIETFLLFGLIKAVDASGVLRVLKRGRAKA</sequence>
<evidence type="ECO:0000313" key="3">
    <source>
        <dbReference type="Proteomes" id="UP000574276"/>
    </source>
</evidence>
<dbReference type="AlphaFoldDB" id="A0A839JWA5"/>
<dbReference type="RefSeq" id="WP_228351296.1">
    <property type="nucleotide sequence ID" value="NZ_JACEGA010000001.1"/>
</dbReference>
<dbReference type="NCBIfam" id="TIGR04518">
    <property type="entry name" value="ECF_S_folT_fam"/>
    <property type="match status" value="1"/>
</dbReference>